<dbReference type="AlphaFoldDB" id="A0A6A2ZF40"/>
<dbReference type="Proteomes" id="UP000436088">
    <property type="component" value="Unassembled WGS sequence"/>
</dbReference>
<protein>
    <submittedName>
        <fullName evidence="1">Uncharacterized protein</fullName>
    </submittedName>
</protein>
<organism evidence="1 2">
    <name type="scientific">Hibiscus syriacus</name>
    <name type="common">Rose of Sharon</name>
    <dbReference type="NCBI Taxonomy" id="106335"/>
    <lineage>
        <taxon>Eukaryota</taxon>
        <taxon>Viridiplantae</taxon>
        <taxon>Streptophyta</taxon>
        <taxon>Embryophyta</taxon>
        <taxon>Tracheophyta</taxon>
        <taxon>Spermatophyta</taxon>
        <taxon>Magnoliopsida</taxon>
        <taxon>eudicotyledons</taxon>
        <taxon>Gunneridae</taxon>
        <taxon>Pentapetalae</taxon>
        <taxon>rosids</taxon>
        <taxon>malvids</taxon>
        <taxon>Malvales</taxon>
        <taxon>Malvaceae</taxon>
        <taxon>Malvoideae</taxon>
        <taxon>Hibiscus</taxon>
    </lineage>
</organism>
<name>A0A6A2ZF40_HIBSY</name>
<dbReference type="EMBL" id="VEPZ02001161">
    <property type="protein sequence ID" value="KAE8690150.1"/>
    <property type="molecule type" value="Genomic_DNA"/>
</dbReference>
<sequence>MDLYITSQAEAPLVVFSVMKMALGSLVPSVQSDCSAAVVLINFPEAHNNNQSLICAIDSLRRRGWATDVIWIPRHHANKVADTPPAL</sequence>
<comment type="caution">
    <text evidence="1">The sequence shown here is derived from an EMBL/GenBank/DDBJ whole genome shotgun (WGS) entry which is preliminary data.</text>
</comment>
<reference evidence="1" key="1">
    <citation type="submission" date="2019-09" db="EMBL/GenBank/DDBJ databases">
        <title>Draft genome information of white flower Hibiscus syriacus.</title>
        <authorList>
            <person name="Kim Y.-M."/>
        </authorList>
    </citation>
    <scope>NUCLEOTIDE SEQUENCE [LARGE SCALE GENOMIC DNA]</scope>
    <source>
        <strain evidence="1">YM2019G1</strain>
    </source>
</reference>
<accession>A0A6A2ZF40</accession>
<keyword evidence="2" id="KW-1185">Reference proteome</keyword>
<evidence type="ECO:0000313" key="2">
    <source>
        <dbReference type="Proteomes" id="UP000436088"/>
    </source>
</evidence>
<proteinExistence type="predicted"/>
<evidence type="ECO:0000313" key="1">
    <source>
        <dbReference type="EMBL" id="KAE8690150.1"/>
    </source>
</evidence>
<gene>
    <name evidence="1" type="ORF">F3Y22_tig00110925pilonHSYRG00046</name>
</gene>